<evidence type="ECO:0000256" key="1">
    <source>
        <dbReference type="SAM" id="SignalP"/>
    </source>
</evidence>
<dbReference type="Gene3D" id="3.40.50.1820">
    <property type="entry name" value="alpha/beta hydrolase"/>
    <property type="match status" value="1"/>
</dbReference>
<keyword evidence="3" id="KW-0378">Hydrolase</keyword>
<sequence>MRPAALLLLLAACAVGHAAPVEEALRVPVRFTTLRGEPVEQPVEVLFYRDDARTGPAPLVVISHGRSPDAKARQALGRASYPKVVPFFLERGFVVAVPTRVGYGRTGGPDLEDSGPCEHRDFAPAYDAAARQVQAVVEHLRGRPDVRPDQTLLVGQSFGGVTTLSLAASNLAGVQAGINFAGGGGGNPRARPGQPCGPDRMEAMLREYGRHARVPVLWVYAENDRYFGAELPRRWFAAYAEGGAPAEFQQYGPHGSDGHALFAHWPGVWHARVDAFLSRHGYAVPIPVPPLKAPR</sequence>
<feature type="domain" description="Dienelactone hydrolase" evidence="2">
    <location>
        <begin position="88"/>
        <end position="252"/>
    </location>
</feature>
<dbReference type="PANTHER" id="PTHR22946">
    <property type="entry name" value="DIENELACTONE HYDROLASE DOMAIN-CONTAINING PROTEIN-RELATED"/>
    <property type="match status" value="1"/>
</dbReference>
<feature type="signal peptide" evidence="1">
    <location>
        <begin position="1"/>
        <end position="18"/>
    </location>
</feature>
<name>A0ABR9RZ15_9BURK</name>
<evidence type="ECO:0000313" key="3">
    <source>
        <dbReference type="EMBL" id="MBE7366468.1"/>
    </source>
</evidence>
<keyword evidence="1" id="KW-0732">Signal</keyword>
<dbReference type="RefSeq" id="WP_193675082.1">
    <property type="nucleotide sequence ID" value="NZ_JADDIV010000001.1"/>
</dbReference>
<proteinExistence type="predicted"/>
<dbReference type="InterPro" id="IPR029058">
    <property type="entry name" value="AB_hydrolase_fold"/>
</dbReference>
<dbReference type="SUPFAM" id="SSF53474">
    <property type="entry name" value="alpha/beta-Hydrolases"/>
    <property type="match status" value="1"/>
</dbReference>
<feature type="chain" id="PRO_5046658178" evidence="1">
    <location>
        <begin position="19"/>
        <end position="295"/>
    </location>
</feature>
<evidence type="ECO:0000313" key="4">
    <source>
        <dbReference type="Proteomes" id="UP000806285"/>
    </source>
</evidence>
<reference evidence="3 4" key="1">
    <citation type="submission" date="2020-10" db="EMBL/GenBank/DDBJ databases">
        <title>Ramlibacter sp. HM2 16S ribosomal RNA gene Genome sequencing and assembly.</title>
        <authorList>
            <person name="Kang M."/>
        </authorList>
    </citation>
    <scope>NUCLEOTIDE SEQUENCE [LARGE SCALE GENOMIC DNA]</scope>
    <source>
        <strain evidence="3 4">HM2</strain>
    </source>
</reference>
<keyword evidence="4" id="KW-1185">Reference proteome</keyword>
<dbReference type="InterPro" id="IPR050261">
    <property type="entry name" value="FrsA_esterase"/>
</dbReference>
<evidence type="ECO:0000259" key="2">
    <source>
        <dbReference type="Pfam" id="PF01738"/>
    </source>
</evidence>
<dbReference type="Pfam" id="PF01738">
    <property type="entry name" value="DLH"/>
    <property type="match status" value="1"/>
</dbReference>
<dbReference type="GO" id="GO:0016787">
    <property type="term" value="F:hydrolase activity"/>
    <property type="evidence" value="ECO:0007669"/>
    <property type="project" value="UniProtKB-KW"/>
</dbReference>
<comment type="caution">
    <text evidence="3">The sequence shown here is derived from an EMBL/GenBank/DDBJ whole genome shotgun (WGS) entry which is preliminary data.</text>
</comment>
<protein>
    <submittedName>
        <fullName evidence="3">Dienelactone hydrolase family protein</fullName>
    </submittedName>
</protein>
<organism evidence="3 4">
    <name type="scientific">Ramlibacter pallidus</name>
    <dbReference type="NCBI Taxonomy" id="2780087"/>
    <lineage>
        <taxon>Bacteria</taxon>
        <taxon>Pseudomonadati</taxon>
        <taxon>Pseudomonadota</taxon>
        <taxon>Betaproteobacteria</taxon>
        <taxon>Burkholderiales</taxon>
        <taxon>Comamonadaceae</taxon>
        <taxon>Ramlibacter</taxon>
    </lineage>
</organism>
<dbReference type="Proteomes" id="UP000806285">
    <property type="component" value="Unassembled WGS sequence"/>
</dbReference>
<dbReference type="EMBL" id="JADDIV010000001">
    <property type="protein sequence ID" value="MBE7366468.1"/>
    <property type="molecule type" value="Genomic_DNA"/>
</dbReference>
<dbReference type="InterPro" id="IPR002925">
    <property type="entry name" value="Dienelactn_hydro"/>
</dbReference>
<accession>A0ABR9RZ15</accession>
<gene>
    <name evidence="3" type="ORF">IM787_02695</name>
</gene>